<organism evidence="1 2">
    <name type="scientific">Eutypa lata (strain UCR-EL1)</name>
    <name type="common">Grapevine dieback disease fungus</name>
    <name type="synonym">Eutypa armeniacae</name>
    <dbReference type="NCBI Taxonomy" id="1287681"/>
    <lineage>
        <taxon>Eukaryota</taxon>
        <taxon>Fungi</taxon>
        <taxon>Dikarya</taxon>
        <taxon>Ascomycota</taxon>
        <taxon>Pezizomycotina</taxon>
        <taxon>Sordariomycetes</taxon>
        <taxon>Xylariomycetidae</taxon>
        <taxon>Xylariales</taxon>
        <taxon>Diatrypaceae</taxon>
        <taxon>Eutypa</taxon>
    </lineage>
</organism>
<proteinExistence type="predicted"/>
<dbReference type="Proteomes" id="UP000012174">
    <property type="component" value="Unassembled WGS sequence"/>
</dbReference>
<name>M7SSU9_EUTLA</name>
<dbReference type="Gene3D" id="3.80.10.10">
    <property type="entry name" value="Ribonuclease Inhibitor"/>
    <property type="match status" value="1"/>
</dbReference>
<dbReference type="InterPro" id="IPR032675">
    <property type="entry name" value="LRR_dom_sf"/>
</dbReference>
<evidence type="ECO:0000313" key="1">
    <source>
        <dbReference type="EMBL" id="EMR67568.1"/>
    </source>
</evidence>
<gene>
    <name evidence="1" type="ORF">UCREL1_5426</name>
</gene>
<dbReference type="HOGENOM" id="CLU_509933_0_0_1"/>
<dbReference type="SUPFAM" id="SSF52047">
    <property type="entry name" value="RNI-like"/>
    <property type="match status" value="1"/>
</dbReference>
<protein>
    <submittedName>
        <fullName evidence="1">Putative f-box domain protein</fullName>
    </submittedName>
</protein>
<dbReference type="CDD" id="cd09917">
    <property type="entry name" value="F-box_SF"/>
    <property type="match status" value="1"/>
</dbReference>
<dbReference type="OMA" id="YHIAMSA"/>
<accession>M7SSU9</accession>
<dbReference type="eggNOG" id="ENOG502SKQJ">
    <property type="taxonomic scope" value="Eukaryota"/>
</dbReference>
<sequence length="497" mass="56147">MSRLEKVFPEILERILGHLDLNTIKSLRCTCKALGDRCIGPRFKSFVQNQETDLTLQSLDNLFDLASSPVISQLVKHVTVTAVVFDTTELESKLQTGRKTVTERNGPIVSMTIMKCTEEELAEAQADLDWLRANIDLRKKEDRVSVTASLVRVLRQFGKIHTLHVEARVLKGKDQKSWPGAASEWSPVFIRASEVYRIAMSAVARSKANLECLAVYRFMPNMPKCGVPSFDITAHMETLESEEGFAEAGASIKDFALQFATRTETDMAKIRAAREQLQGADRAFHAAMGSKTGLYKAGDVEATAEENFPGIARLLKQLPNLEALDLHQRNTLGGSARRYVRIFTIIAEEVCLPSLERCCIRGLDVTEASLLRFLGSHPKLKHVEFRDVHLSEGSWEPILKQLSQMPSLARLWLSNLFDDVHDVLNLSPGGLSKEELTEWRQRRWVYPCMGGPKVHSRQFTREDIQQGLNFPNQDLGYQLGSPSFLYWVNKRKEEFQL</sequence>
<keyword evidence="2" id="KW-1185">Reference proteome</keyword>
<evidence type="ECO:0000313" key="2">
    <source>
        <dbReference type="Proteomes" id="UP000012174"/>
    </source>
</evidence>
<dbReference type="OrthoDB" id="3886018at2759"/>
<reference evidence="2" key="1">
    <citation type="journal article" date="2013" name="Genome Announc.">
        <title>Draft genome sequence of the grapevine dieback fungus Eutypa lata UCR-EL1.</title>
        <authorList>
            <person name="Blanco-Ulate B."/>
            <person name="Rolshausen P.E."/>
            <person name="Cantu D."/>
        </authorList>
    </citation>
    <scope>NUCLEOTIDE SEQUENCE [LARGE SCALE GENOMIC DNA]</scope>
    <source>
        <strain evidence="2">UCR-EL1</strain>
    </source>
</reference>
<dbReference type="KEGG" id="ela:UCREL1_5426"/>
<dbReference type="AlphaFoldDB" id="M7SSU9"/>
<dbReference type="EMBL" id="KB706407">
    <property type="protein sequence ID" value="EMR67568.1"/>
    <property type="molecule type" value="Genomic_DNA"/>
</dbReference>